<dbReference type="AlphaFoldDB" id="A0A139HHR8"/>
<reference evidence="2 3" key="1">
    <citation type="submission" date="2015-07" db="EMBL/GenBank/DDBJ databases">
        <title>Comparative genomics of the Sigatoka disease complex on banana suggests a link between parallel evolutionary changes in Pseudocercospora fijiensis and Pseudocercospora eumusae and increased virulence on the banana host.</title>
        <authorList>
            <person name="Chang T.-C."/>
            <person name="Salvucci A."/>
            <person name="Crous P.W."/>
            <person name="Stergiopoulos I."/>
        </authorList>
    </citation>
    <scope>NUCLEOTIDE SEQUENCE [LARGE SCALE GENOMIC DNA]</scope>
    <source>
        <strain evidence="2 3">CBS 114824</strain>
    </source>
</reference>
<feature type="compositionally biased region" description="Polar residues" evidence="1">
    <location>
        <begin position="104"/>
        <end position="132"/>
    </location>
</feature>
<evidence type="ECO:0000313" key="2">
    <source>
        <dbReference type="EMBL" id="KXT02024.1"/>
    </source>
</evidence>
<organism evidence="2 3">
    <name type="scientific">Pseudocercospora eumusae</name>
    <dbReference type="NCBI Taxonomy" id="321146"/>
    <lineage>
        <taxon>Eukaryota</taxon>
        <taxon>Fungi</taxon>
        <taxon>Dikarya</taxon>
        <taxon>Ascomycota</taxon>
        <taxon>Pezizomycotina</taxon>
        <taxon>Dothideomycetes</taxon>
        <taxon>Dothideomycetidae</taxon>
        <taxon>Mycosphaerellales</taxon>
        <taxon>Mycosphaerellaceae</taxon>
        <taxon>Pseudocercospora</taxon>
    </lineage>
</organism>
<dbReference type="OrthoDB" id="10570582at2759"/>
<protein>
    <submittedName>
        <fullName evidence="2">Uncharacterized protein</fullName>
    </submittedName>
</protein>
<comment type="caution">
    <text evidence="2">The sequence shown here is derived from an EMBL/GenBank/DDBJ whole genome shotgun (WGS) entry which is preliminary data.</text>
</comment>
<name>A0A139HHR8_9PEZI</name>
<proteinExistence type="predicted"/>
<keyword evidence="3" id="KW-1185">Reference proteome</keyword>
<evidence type="ECO:0000313" key="3">
    <source>
        <dbReference type="Proteomes" id="UP000070133"/>
    </source>
</evidence>
<evidence type="ECO:0000256" key="1">
    <source>
        <dbReference type="SAM" id="MobiDB-lite"/>
    </source>
</evidence>
<dbReference type="EMBL" id="LFZN01000047">
    <property type="protein sequence ID" value="KXT02024.1"/>
    <property type="molecule type" value="Genomic_DNA"/>
</dbReference>
<dbReference type="Proteomes" id="UP000070133">
    <property type="component" value="Unassembled WGS sequence"/>
</dbReference>
<accession>A0A139HHR8</accession>
<feature type="region of interest" description="Disordered" evidence="1">
    <location>
        <begin position="148"/>
        <end position="376"/>
    </location>
</feature>
<sequence>MREEMGLDWPEIAQIFRRMFNINAAVKWVRDDYNNRDKAGRSQMWAQHIIKAVYTPQEQSDRAAVRADIISAANALNIQIPNANAPVAAPVVPAAAIGVQPVPTSNTQSASTNARVATTGTGNRPASSALPNTTTSTLRLATTTSNMVSSHGLGPRSMTPANRFAPTSSKPRRPGLRFVLAGYPDPQELQEARKPPAKRPVTAERVHASRALPPEQSRDLTYGPRPRFGFMFGAGSQSSRPDPQGDVSDGVSGASKSPRVSPDSDRDYHISPPMRVAATFSPHSSHDQAAARVLKPTDRQKSARHTTGQPQAGGLCIHSGGVQDEVHPRRPRPKPPSDTPGFRSHHFRRDIRHSPLTGAPANEPYPRSGYVRRGSAPGPALAVYLHADEE</sequence>
<feature type="region of interest" description="Disordered" evidence="1">
    <location>
        <begin position="103"/>
        <end position="133"/>
    </location>
</feature>
<gene>
    <name evidence="2" type="ORF">AC578_6560</name>
</gene>